<dbReference type="InterPro" id="IPR046322">
    <property type="entry name" value="DUF4931"/>
</dbReference>
<name>A0A916QHT7_9LACO</name>
<feature type="domain" description="DUF4931" evidence="2">
    <location>
        <begin position="141"/>
        <end position="246"/>
    </location>
</feature>
<reference evidence="3" key="1">
    <citation type="submission" date="2020-08" db="EMBL/GenBank/DDBJ databases">
        <title>Taxonomic study for Lactobacillus species isolated from hardwood bark.</title>
        <authorList>
            <person name="Tohno M."/>
            <person name="Tanizawa Y."/>
        </authorList>
    </citation>
    <scope>NUCLEOTIDE SEQUENCE</scope>
    <source>
        <strain evidence="3">B40</strain>
    </source>
</reference>
<dbReference type="Gene3D" id="3.30.428.10">
    <property type="entry name" value="HIT-like"/>
    <property type="match status" value="1"/>
</dbReference>
<dbReference type="GO" id="GO:0016779">
    <property type="term" value="F:nucleotidyltransferase activity"/>
    <property type="evidence" value="ECO:0007669"/>
    <property type="project" value="UniProtKB-KW"/>
</dbReference>
<evidence type="ECO:0000259" key="1">
    <source>
        <dbReference type="Pfam" id="PF16285"/>
    </source>
</evidence>
<dbReference type="PIRSF" id="PIRSF031505">
    <property type="entry name" value="GalT_short"/>
    <property type="match status" value="1"/>
</dbReference>
<dbReference type="SUPFAM" id="SSF54197">
    <property type="entry name" value="HIT-like"/>
    <property type="match status" value="1"/>
</dbReference>
<accession>A0A916QHT7</accession>
<proteinExistence type="predicted"/>
<comment type="caution">
    <text evidence="3">The sequence shown here is derived from an EMBL/GenBank/DDBJ whole genome shotgun (WGS) entry which is preliminary data.</text>
</comment>
<gene>
    <name evidence="3" type="primary">galT_1</name>
    <name evidence="3" type="ORF">LCB40_01520</name>
</gene>
<protein>
    <submittedName>
        <fullName evidence="3">Galactose-1-phosphate uridylyltransferase</fullName>
    </submittedName>
</protein>
<dbReference type="InterPro" id="IPR036265">
    <property type="entry name" value="HIT-like_sf"/>
</dbReference>
<dbReference type="RefSeq" id="WP_212779979.1">
    <property type="nucleotide sequence ID" value="NZ_BMAY01000001.1"/>
</dbReference>
<dbReference type="Pfam" id="PF20956">
    <property type="entry name" value="DUF4931_C"/>
    <property type="match status" value="1"/>
</dbReference>
<sequence>MDRDPLVYTYSIGKRKPYDYDFGNRQGYQSNGCPFCDPEHLTNIYDRTGDMIWLKNKYPTLQDTDQTILIESSDHQGDISTYTRQENRQLMKFALNCFHQMYLSGRYRSVLWYKNFGPKSDGSLTHPHMQIVGLLKKDGYDAIREDNFTGFPVVEKGQVEMNISKRPVQGYQEVNIVTWDNQDLDTWSDLIQKGTQYMRSVLSHGVDSYNLFFYPIKNGKGTCCKIIPRFYASPYFVGYKISQVDDSDTLKWEAMRLRGFVTGGI</sequence>
<dbReference type="InterPro" id="IPR049285">
    <property type="entry name" value="DUF4931_C"/>
</dbReference>
<evidence type="ECO:0000313" key="3">
    <source>
        <dbReference type="EMBL" id="GFZ26272.1"/>
    </source>
</evidence>
<keyword evidence="4" id="KW-1185">Reference proteome</keyword>
<keyword evidence="3" id="KW-0808">Transferase</keyword>
<evidence type="ECO:0000313" key="4">
    <source>
        <dbReference type="Proteomes" id="UP000677218"/>
    </source>
</evidence>
<dbReference type="Proteomes" id="UP000677218">
    <property type="component" value="Unassembled WGS sequence"/>
</dbReference>
<evidence type="ECO:0000259" key="2">
    <source>
        <dbReference type="Pfam" id="PF20956"/>
    </source>
</evidence>
<dbReference type="InterPro" id="IPR012361">
    <property type="entry name" value="GalT_short"/>
</dbReference>
<feature type="domain" description="DUF4931" evidence="1">
    <location>
        <begin position="11"/>
        <end position="134"/>
    </location>
</feature>
<organism evidence="3 4">
    <name type="scientific">Lactobacillus corticis</name>
    <dbReference type="NCBI Taxonomy" id="2201249"/>
    <lineage>
        <taxon>Bacteria</taxon>
        <taxon>Bacillati</taxon>
        <taxon>Bacillota</taxon>
        <taxon>Bacilli</taxon>
        <taxon>Lactobacillales</taxon>
        <taxon>Lactobacillaceae</taxon>
        <taxon>Lactobacillus</taxon>
    </lineage>
</organism>
<keyword evidence="3" id="KW-0548">Nucleotidyltransferase</keyword>
<dbReference type="EMBL" id="BMAY01000001">
    <property type="protein sequence ID" value="GFZ26272.1"/>
    <property type="molecule type" value="Genomic_DNA"/>
</dbReference>
<dbReference type="Pfam" id="PF16285">
    <property type="entry name" value="DUF4931_N"/>
    <property type="match status" value="1"/>
</dbReference>
<dbReference type="AlphaFoldDB" id="A0A916QHT7"/>